<dbReference type="InterPro" id="IPR001952">
    <property type="entry name" value="Alkaline_phosphatase"/>
</dbReference>
<keyword evidence="5" id="KW-0336">GPI-anchor</keyword>
<dbReference type="GO" id="GO:0005886">
    <property type="term" value="C:plasma membrane"/>
    <property type="evidence" value="ECO:0007669"/>
    <property type="project" value="UniProtKB-SubCell"/>
</dbReference>
<evidence type="ECO:0000313" key="19">
    <source>
        <dbReference type="EMBL" id="KAJ6643325.1"/>
    </source>
</evidence>
<dbReference type="GO" id="GO:0046872">
    <property type="term" value="F:metal ion binding"/>
    <property type="evidence" value="ECO:0007669"/>
    <property type="project" value="UniProtKB-KW"/>
</dbReference>
<keyword evidence="4" id="KW-1003">Cell membrane</keyword>
<feature type="region of interest" description="Disordered" evidence="17">
    <location>
        <begin position="233"/>
        <end position="254"/>
    </location>
</feature>
<evidence type="ECO:0000256" key="14">
    <source>
        <dbReference type="PIRSR" id="PIRSR601952-2"/>
    </source>
</evidence>
<dbReference type="PRINTS" id="PR00113">
    <property type="entry name" value="ALKPHPHTASE"/>
</dbReference>
<dbReference type="PROSITE" id="PS00123">
    <property type="entry name" value="ALKALINE_PHOSPHATASE"/>
    <property type="match status" value="1"/>
</dbReference>
<comment type="cofactor">
    <cofactor evidence="14">
        <name>Zn(2+)</name>
        <dbReference type="ChEBI" id="CHEBI:29105"/>
    </cofactor>
    <text evidence="14">Binds 2 Zn(2+) ions.</text>
</comment>
<evidence type="ECO:0000256" key="16">
    <source>
        <dbReference type="RuleBase" id="RU003947"/>
    </source>
</evidence>
<dbReference type="EC" id="3.1.3.1" evidence="3 16"/>
<dbReference type="GO" id="GO:0004035">
    <property type="term" value="F:alkaline phosphatase activity"/>
    <property type="evidence" value="ECO:0007669"/>
    <property type="project" value="UniProtKB-EC"/>
</dbReference>
<keyword evidence="9 14" id="KW-0460">Magnesium</keyword>
<comment type="caution">
    <text evidence="19">The sequence shown here is derived from an EMBL/GenBank/DDBJ whole genome shotgun (WGS) entry which is preliminary data.</text>
</comment>
<comment type="catalytic activity">
    <reaction evidence="16">
        <text>a phosphate monoester + H2O = an alcohol + phosphate</text>
        <dbReference type="Rhea" id="RHEA:15017"/>
        <dbReference type="ChEBI" id="CHEBI:15377"/>
        <dbReference type="ChEBI" id="CHEBI:30879"/>
        <dbReference type="ChEBI" id="CHEBI:43474"/>
        <dbReference type="ChEBI" id="CHEBI:67140"/>
        <dbReference type="EC" id="3.1.3.1"/>
    </reaction>
</comment>
<evidence type="ECO:0000256" key="10">
    <source>
        <dbReference type="ARBA" id="ARBA00023136"/>
    </source>
</evidence>
<dbReference type="Gene3D" id="3.40.720.10">
    <property type="entry name" value="Alkaline Phosphatase, subunit A"/>
    <property type="match status" value="1"/>
</dbReference>
<keyword evidence="6 14" id="KW-0479">Metal-binding</keyword>
<evidence type="ECO:0000256" key="8">
    <source>
        <dbReference type="ARBA" id="ARBA00022833"/>
    </source>
</evidence>
<keyword evidence="7 16" id="KW-0378">Hydrolase</keyword>
<dbReference type="OrthoDB" id="5818554at2759"/>
<evidence type="ECO:0000256" key="11">
    <source>
        <dbReference type="ARBA" id="ARBA00023180"/>
    </source>
</evidence>
<evidence type="ECO:0000256" key="5">
    <source>
        <dbReference type="ARBA" id="ARBA00022622"/>
    </source>
</evidence>
<evidence type="ECO:0000256" key="17">
    <source>
        <dbReference type="SAM" id="MobiDB-lite"/>
    </source>
</evidence>
<keyword evidence="20" id="KW-1185">Reference proteome</keyword>
<dbReference type="GO" id="GO:0098552">
    <property type="term" value="C:side of membrane"/>
    <property type="evidence" value="ECO:0007669"/>
    <property type="project" value="UniProtKB-KW"/>
</dbReference>
<dbReference type="FunFam" id="3.40.720.10:FF:000008">
    <property type="entry name" value="Alkaline phosphatase"/>
    <property type="match status" value="1"/>
</dbReference>
<keyword evidence="18" id="KW-0732">Signal</keyword>
<evidence type="ECO:0000256" key="13">
    <source>
        <dbReference type="PIRSR" id="PIRSR601952-1"/>
    </source>
</evidence>
<organism evidence="19 20">
    <name type="scientific">Pseudolycoriella hygida</name>
    <dbReference type="NCBI Taxonomy" id="35572"/>
    <lineage>
        <taxon>Eukaryota</taxon>
        <taxon>Metazoa</taxon>
        <taxon>Ecdysozoa</taxon>
        <taxon>Arthropoda</taxon>
        <taxon>Hexapoda</taxon>
        <taxon>Insecta</taxon>
        <taxon>Pterygota</taxon>
        <taxon>Neoptera</taxon>
        <taxon>Endopterygota</taxon>
        <taxon>Diptera</taxon>
        <taxon>Nematocera</taxon>
        <taxon>Sciaroidea</taxon>
        <taxon>Sciaridae</taxon>
        <taxon>Pseudolycoriella</taxon>
    </lineage>
</organism>
<reference evidence="19" key="1">
    <citation type="submission" date="2022-07" db="EMBL/GenBank/DDBJ databases">
        <authorList>
            <person name="Trinca V."/>
            <person name="Uliana J.V.C."/>
            <person name="Torres T.T."/>
            <person name="Ward R.J."/>
            <person name="Monesi N."/>
        </authorList>
    </citation>
    <scope>NUCLEOTIDE SEQUENCE</scope>
    <source>
        <strain evidence="19">HSMRA1968</strain>
        <tissue evidence="19">Whole embryos</tissue>
    </source>
</reference>
<dbReference type="InterPro" id="IPR018299">
    <property type="entry name" value="Alkaline_phosphatase_AS"/>
</dbReference>
<feature type="binding site" evidence="14">
    <location>
        <position position="68"/>
    </location>
    <ligand>
        <name>Mg(2+)</name>
        <dbReference type="ChEBI" id="CHEBI:18420"/>
    </ligand>
</feature>
<evidence type="ECO:0000256" key="7">
    <source>
        <dbReference type="ARBA" id="ARBA00022801"/>
    </source>
</evidence>
<comment type="similarity">
    <text evidence="2 15">Belongs to the alkaline phosphatase family.</text>
</comment>
<evidence type="ECO:0000256" key="1">
    <source>
        <dbReference type="ARBA" id="ARBA00004609"/>
    </source>
</evidence>
<feature type="binding site" evidence="14">
    <location>
        <position position="355"/>
    </location>
    <ligand>
        <name>Zn(2+)</name>
        <dbReference type="ChEBI" id="CHEBI:29105"/>
        <label>2</label>
    </ligand>
</feature>
<keyword evidence="11" id="KW-0325">Glycoprotein</keyword>
<dbReference type="SUPFAM" id="SSF53649">
    <property type="entry name" value="Alkaline phosphatase-like"/>
    <property type="match status" value="1"/>
</dbReference>
<keyword evidence="8 14" id="KW-0862">Zinc</keyword>
<feature type="binding site" evidence="14">
    <location>
        <position position="392"/>
    </location>
    <ligand>
        <name>Zn(2+)</name>
        <dbReference type="ChEBI" id="CHEBI:29105"/>
        <label>2</label>
    </ligand>
</feature>
<keyword evidence="10" id="KW-0472">Membrane</keyword>
<evidence type="ECO:0000256" key="15">
    <source>
        <dbReference type="RuleBase" id="RU003946"/>
    </source>
</evidence>
<evidence type="ECO:0000256" key="2">
    <source>
        <dbReference type="ARBA" id="ARBA00005984"/>
    </source>
</evidence>
<comment type="cofactor">
    <cofactor evidence="14">
        <name>Mg(2+)</name>
        <dbReference type="ChEBI" id="CHEBI:18420"/>
    </cofactor>
    <text evidence="14">Binds 1 Mg(2+) ion.</text>
</comment>
<proteinExistence type="inferred from homology"/>
<dbReference type="PANTHER" id="PTHR11596">
    <property type="entry name" value="ALKALINE PHOSPHATASE"/>
    <property type="match status" value="1"/>
</dbReference>
<dbReference type="CDD" id="cd16012">
    <property type="entry name" value="ALP"/>
    <property type="match status" value="1"/>
</dbReference>
<evidence type="ECO:0000256" key="6">
    <source>
        <dbReference type="ARBA" id="ARBA00022723"/>
    </source>
</evidence>
<gene>
    <name evidence="19" type="primary">Alp4</name>
    <name evidence="19" type="ORF">Bhyg_08285</name>
</gene>
<dbReference type="Pfam" id="PF00245">
    <property type="entry name" value="Alk_phosphatase"/>
    <property type="match status" value="1"/>
</dbReference>
<feature type="active site" description="Phosphoserine intermediate" evidence="13">
    <location>
        <position position="118"/>
    </location>
</feature>
<dbReference type="PANTHER" id="PTHR11596:SF83">
    <property type="entry name" value="ALKALINE PHOSPHATASE 4"/>
    <property type="match status" value="1"/>
</dbReference>
<evidence type="ECO:0000256" key="12">
    <source>
        <dbReference type="ARBA" id="ARBA00023288"/>
    </source>
</evidence>
<dbReference type="EMBL" id="WJQU01000002">
    <property type="protein sequence ID" value="KAJ6643325.1"/>
    <property type="molecule type" value="Genomic_DNA"/>
</dbReference>
<dbReference type="Proteomes" id="UP001151699">
    <property type="component" value="Chromosome B"/>
</dbReference>
<comment type="subcellular location">
    <subcellularLocation>
        <location evidence="1">Cell membrane</location>
        <topology evidence="1">Lipid-anchor</topology>
        <topology evidence="1">GPI-anchor</topology>
    </subcellularLocation>
</comment>
<feature type="chain" id="PRO_5040271937" description="Alkaline phosphatase" evidence="18">
    <location>
        <begin position="18"/>
        <end position="552"/>
    </location>
</feature>
<feature type="compositionally biased region" description="Polar residues" evidence="17">
    <location>
        <begin position="241"/>
        <end position="252"/>
    </location>
</feature>
<dbReference type="AlphaFoldDB" id="A0A9Q0N4G2"/>
<accession>A0A9Q0N4G2</accession>
<evidence type="ECO:0000313" key="20">
    <source>
        <dbReference type="Proteomes" id="UP001151699"/>
    </source>
</evidence>
<dbReference type="SMART" id="SM00098">
    <property type="entry name" value="alkPPc"/>
    <property type="match status" value="1"/>
</dbReference>
<protein>
    <recommendedName>
        <fullName evidence="3 16">Alkaline phosphatase</fullName>
        <ecNumber evidence="3 16">3.1.3.1</ecNumber>
    </recommendedName>
</protein>
<evidence type="ECO:0000256" key="9">
    <source>
        <dbReference type="ARBA" id="ARBA00022842"/>
    </source>
</evidence>
<feature type="signal peptide" evidence="18">
    <location>
        <begin position="1"/>
        <end position="17"/>
    </location>
</feature>
<feature type="binding site" evidence="14">
    <location>
        <position position="68"/>
    </location>
    <ligand>
        <name>Zn(2+)</name>
        <dbReference type="ChEBI" id="CHEBI:29105"/>
        <label>2</label>
    </ligand>
</feature>
<name>A0A9Q0N4G2_9DIPT</name>
<feature type="binding site" evidence="14">
    <location>
        <position position="180"/>
    </location>
    <ligand>
        <name>Mg(2+)</name>
        <dbReference type="ChEBI" id="CHEBI:18420"/>
    </ligand>
</feature>
<feature type="binding site" evidence="14">
    <location>
        <position position="393"/>
    </location>
    <ligand>
        <name>Zn(2+)</name>
        <dbReference type="ChEBI" id="CHEBI:29105"/>
        <label>2</label>
    </ligand>
</feature>
<evidence type="ECO:0000256" key="4">
    <source>
        <dbReference type="ARBA" id="ARBA00022475"/>
    </source>
</evidence>
<evidence type="ECO:0000256" key="18">
    <source>
        <dbReference type="SAM" id="SignalP"/>
    </source>
</evidence>
<dbReference type="InterPro" id="IPR017850">
    <property type="entry name" value="Alkaline_phosphatase_core_sf"/>
</dbReference>
<feature type="binding site" evidence="14">
    <location>
        <position position="351"/>
    </location>
    <ligand>
        <name>Zn(2+)</name>
        <dbReference type="ChEBI" id="CHEBI:29105"/>
        <label>2</label>
    </ligand>
</feature>
<feature type="binding site" evidence="14">
    <location>
        <position position="479"/>
    </location>
    <ligand>
        <name>Zn(2+)</name>
        <dbReference type="ChEBI" id="CHEBI:29105"/>
        <label>2</label>
    </ligand>
</feature>
<keyword evidence="12" id="KW-0449">Lipoprotein</keyword>
<feature type="binding site" evidence="14">
    <location>
        <position position="178"/>
    </location>
    <ligand>
        <name>Mg(2+)</name>
        <dbReference type="ChEBI" id="CHEBI:18420"/>
    </ligand>
</feature>
<sequence length="552" mass="61096">MYRQVFLSILLVKFTFSATINTERIEDASFWQKHGESHLKKVLAQIKDETNGKGVKSHAKNVIIFIGDGMGMATITAGRIYKGQLKGKSGEEENLTFDEFPHTGLAKTYNVDKQVPDSAGTATALFTGVKTNYATIGMDAVQSKQSVPEFNSRLPSLMDWALAAKKRAGFVTTTRVTHATPAALYSHSILRDWECDSKVPEEQRATHKDIARQLVEQDPGRRLNVIMAGGRRAMGSKEAPQVSNQPKFNGSTEIPCERLDGRNLIDEWLSLSPSHKRKFISNTGELLSVNLKEIDHLLGLFSPNHMSFSSVRDKGPLGEPSLAQMTKTAITMLKKNNGSGFVLMVEGGRIDQAHHQNHARLALQELVEMDLALQIALSETSRSDTLIIVTADHSHAVTLNGYAPRGNDILGFANKKNIQPYETLTYANGPGFWKHRLNQSHEQQGRDGTWLRVNLLKDEERTNPLYQHQAMFALDEETHGGEDVPVYAIGPGAELIRGSFEQNYIAYVMSYTGCFGPVKGWNKACSGSKNTSSSSILLVLIFVSNLIMFLFA</sequence>
<evidence type="ECO:0000256" key="3">
    <source>
        <dbReference type="ARBA" id="ARBA00012647"/>
    </source>
</evidence>
<feature type="binding site" evidence="14">
    <location>
        <position position="346"/>
    </location>
    <ligand>
        <name>Mg(2+)</name>
        <dbReference type="ChEBI" id="CHEBI:18420"/>
    </ligand>
</feature>